<evidence type="ECO:0000313" key="5">
    <source>
        <dbReference type="Proteomes" id="UP000005207"/>
    </source>
</evidence>
<keyword evidence="5" id="KW-1185">Reference proteome</keyword>
<reference evidence="4" key="2">
    <citation type="submission" date="2025-08" db="UniProtKB">
        <authorList>
            <consortium name="Ensembl"/>
        </authorList>
    </citation>
    <scope>IDENTIFICATION</scope>
</reference>
<proteinExistence type="predicted"/>
<feature type="compositionally biased region" description="Low complexity" evidence="2">
    <location>
        <begin position="285"/>
        <end position="303"/>
    </location>
</feature>
<dbReference type="PROSITE" id="PS51061">
    <property type="entry name" value="R3H"/>
    <property type="match status" value="1"/>
</dbReference>
<accession>A0A669B7U6</accession>
<feature type="region of interest" description="Disordered" evidence="2">
    <location>
        <begin position="211"/>
        <end position="251"/>
    </location>
</feature>
<dbReference type="SUPFAM" id="SSF82708">
    <property type="entry name" value="R3H domain"/>
    <property type="match status" value="1"/>
</dbReference>
<dbReference type="Ensembl" id="ENSONIT00000092081.1">
    <property type="protein sequence ID" value="ENSONIP00000031808.1"/>
    <property type="gene ID" value="ENSONIG00000012017.2"/>
</dbReference>
<feature type="domain" description="R3H" evidence="3">
    <location>
        <begin position="80"/>
        <end position="143"/>
    </location>
</feature>
<evidence type="ECO:0000256" key="2">
    <source>
        <dbReference type="SAM" id="MobiDB-lite"/>
    </source>
</evidence>
<protein>
    <recommendedName>
        <fullName evidence="3">R3H domain-containing protein</fullName>
    </recommendedName>
</protein>
<dbReference type="AlphaFoldDB" id="A0A669B7U6"/>
<dbReference type="Proteomes" id="UP000005207">
    <property type="component" value="Linkage group LG23"/>
</dbReference>
<dbReference type="SMART" id="SM00393">
    <property type="entry name" value="R3H"/>
    <property type="match status" value="1"/>
</dbReference>
<dbReference type="InterPro" id="IPR001374">
    <property type="entry name" value="R3H_dom"/>
</dbReference>
<feature type="compositionally biased region" description="Polar residues" evidence="2">
    <location>
        <begin position="311"/>
        <end position="320"/>
    </location>
</feature>
<dbReference type="InterPro" id="IPR036867">
    <property type="entry name" value="R3H_dom_sf"/>
</dbReference>
<dbReference type="GeneTree" id="ENSGT00940000156095"/>
<sequence length="465" mass="51032">MDSHRRIKVSASLCGATPLMRQPPIIETRHPLRGLGSSPRSVNRDVCLFLSDSSQDYTDSTGIDLHEFLVNKLKGNPRDRIMLLKLEQDILDFISNNESQKRKFPPMTPYHRMLLHRVAAYFGMDHNVDPSGKSVVINKTTNTRIPDQKFSEHIKDDRADDFQKRYILKRDNSSFDREDSTVGVFSFFLFFFFPPPNACMSTQQRRQMFRLRAGQSGASRQSSSETEALPRHGEPRPWSSTDSSDSSNRLAPRPAITKASSFSGISPVLVRGDSTASSKSTGRLSKTGSESCSSVGSSSSSLSRPQLPLPVSTSSRSNVPSAPLIHPAADARGAGHPEMTKSLLTQPPPATDAANYYLLPLEASGIPPGSVLVNPHTGKPFIHPDGSAVVYNPASIAPAAGRIQQQGKTPQQPVPATAQQQPTNHLHSQVSGRYSVFQGFFYHLNHVFPNCFLTSLTQSVEMGLH</sequence>
<dbReference type="PANTHER" id="PTHR15672:SF12">
    <property type="entry name" value="R3H DOMAIN-CONTAINING PROTEIN 1"/>
    <property type="match status" value="1"/>
</dbReference>
<dbReference type="GO" id="GO:0003676">
    <property type="term" value="F:nucleic acid binding"/>
    <property type="evidence" value="ECO:0007669"/>
    <property type="project" value="UniProtKB-UniRule"/>
</dbReference>
<feature type="compositionally biased region" description="Low complexity" evidence="2">
    <location>
        <begin position="212"/>
        <end position="224"/>
    </location>
</feature>
<dbReference type="FunFam" id="3.30.1370.50:FF:000001">
    <property type="entry name" value="R3H domain-containing protein 2 isoform 1"/>
    <property type="match status" value="1"/>
</dbReference>
<dbReference type="PANTHER" id="PTHR15672">
    <property type="entry name" value="CAMP-REGULATED PHOSPHOPROTEIN 21 RELATED R3H DOMAIN CONTAINING PROTEIN"/>
    <property type="match status" value="1"/>
</dbReference>
<feature type="region of interest" description="Disordered" evidence="2">
    <location>
        <begin position="402"/>
        <end position="427"/>
    </location>
</feature>
<evidence type="ECO:0000256" key="1">
    <source>
        <dbReference type="ARBA" id="ARBA00022553"/>
    </source>
</evidence>
<reference evidence="5" key="1">
    <citation type="submission" date="2012-01" db="EMBL/GenBank/DDBJ databases">
        <title>The Genome Sequence of Oreochromis niloticus (Nile Tilapia).</title>
        <authorList>
            <consortium name="Broad Institute Genome Assembly Team"/>
            <consortium name="Broad Institute Sequencing Platform"/>
            <person name="Di Palma F."/>
            <person name="Johnson J."/>
            <person name="Lander E.S."/>
            <person name="Lindblad-Toh K."/>
        </authorList>
    </citation>
    <scope>NUCLEOTIDE SEQUENCE [LARGE SCALE GENOMIC DNA]</scope>
</reference>
<keyword evidence="1" id="KW-0597">Phosphoprotein</keyword>
<dbReference type="Gene3D" id="3.30.1370.50">
    <property type="entry name" value="R3H-like domain"/>
    <property type="match status" value="1"/>
</dbReference>
<dbReference type="Pfam" id="PF01424">
    <property type="entry name" value="R3H"/>
    <property type="match status" value="1"/>
</dbReference>
<dbReference type="InParanoid" id="A0A669B7U6"/>
<reference evidence="4" key="3">
    <citation type="submission" date="2025-09" db="UniProtKB">
        <authorList>
            <consortium name="Ensembl"/>
        </authorList>
    </citation>
    <scope>IDENTIFICATION</scope>
</reference>
<evidence type="ECO:0000313" key="4">
    <source>
        <dbReference type="Ensembl" id="ENSONIP00000031808.1"/>
    </source>
</evidence>
<dbReference type="CDD" id="cd02642">
    <property type="entry name" value="R3H_encore_like"/>
    <property type="match status" value="1"/>
</dbReference>
<organism evidence="4 5">
    <name type="scientific">Oreochromis niloticus</name>
    <name type="common">Nile tilapia</name>
    <name type="synonym">Tilapia nilotica</name>
    <dbReference type="NCBI Taxonomy" id="8128"/>
    <lineage>
        <taxon>Eukaryota</taxon>
        <taxon>Metazoa</taxon>
        <taxon>Chordata</taxon>
        <taxon>Craniata</taxon>
        <taxon>Vertebrata</taxon>
        <taxon>Euteleostomi</taxon>
        <taxon>Actinopterygii</taxon>
        <taxon>Neopterygii</taxon>
        <taxon>Teleostei</taxon>
        <taxon>Neoteleostei</taxon>
        <taxon>Acanthomorphata</taxon>
        <taxon>Ovalentaria</taxon>
        <taxon>Cichlomorphae</taxon>
        <taxon>Cichliformes</taxon>
        <taxon>Cichlidae</taxon>
        <taxon>African cichlids</taxon>
        <taxon>Pseudocrenilabrinae</taxon>
        <taxon>Oreochromini</taxon>
        <taxon>Oreochromis</taxon>
    </lineage>
</organism>
<evidence type="ECO:0000259" key="3">
    <source>
        <dbReference type="PROSITE" id="PS51061"/>
    </source>
</evidence>
<dbReference type="InterPro" id="IPR051937">
    <property type="entry name" value="R3H_domain_containing"/>
</dbReference>
<feature type="compositionally biased region" description="Polar residues" evidence="2">
    <location>
        <begin position="274"/>
        <end position="284"/>
    </location>
</feature>
<feature type="region of interest" description="Disordered" evidence="2">
    <location>
        <begin position="270"/>
        <end position="338"/>
    </location>
</feature>
<name>A0A669B7U6_ORENI</name>
<feature type="compositionally biased region" description="Low complexity" evidence="2">
    <location>
        <begin position="409"/>
        <end position="423"/>
    </location>
</feature>